<sequence>MADLKESEIEDAEFAFKIYADDGALDATALGTVLRALNLNPSLESLEKLGATKKKGEKKFKFEEFLPLYSECKKEKKDQGCYEDFVECLKLYDKAEDGKMLAGELHHALLALGEKLTEPEVDELFEDCMGEEDDEGQIDYEPFLKKMCGRA</sequence>
<dbReference type="GO" id="GO:0005509">
    <property type="term" value="F:calcium ion binding"/>
    <property type="evidence" value="ECO:0007669"/>
    <property type="project" value="InterPro"/>
</dbReference>
<evidence type="ECO:0000256" key="5">
    <source>
        <dbReference type="ARBA" id="ARBA00023175"/>
    </source>
</evidence>
<keyword evidence="4" id="KW-0518">Myosin</keyword>
<gene>
    <name evidence="8" type="ORF">RN001_004262</name>
</gene>
<evidence type="ECO:0000313" key="8">
    <source>
        <dbReference type="EMBL" id="KAK4880943.1"/>
    </source>
</evidence>
<dbReference type="PANTHER" id="PTHR23048">
    <property type="entry name" value="MYOSIN LIGHT CHAIN 1, 3"/>
    <property type="match status" value="1"/>
</dbReference>
<dbReference type="InterPro" id="IPR050230">
    <property type="entry name" value="CALM/Myosin/TropC-like"/>
</dbReference>
<comment type="caution">
    <text evidence="8">The sequence shown here is derived from an EMBL/GenBank/DDBJ whole genome shotgun (WGS) entry which is preliminary data.</text>
</comment>
<comment type="subunit">
    <text evidence="1">Myosin is a hexamer of 2 heavy chains and 4 light chains.</text>
</comment>
<keyword evidence="9" id="KW-1185">Reference proteome</keyword>
<evidence type="ECO:0000256" key="1">
    <source>
        <dbReference type="ARBA" id="ARBA00011445"/>
    </source>
</evidence>
<feature type="domain" description="EF-hand" evidence="7">
    <location>
        <begin position="80"/>
        <end position="115"/>
    </location>
</feature>
<keyword evidence="3" id="KW-0677">Repeat</keyword>
<protein>
    <recommendedName>
        <fullName evidence="2">Myosin light chain alkali</fullName>
    </recommendedName>
</protein>
<keyword evidence="5" id="KW-0505">Motor protein</keyword>
<evidence type="ECO:0000256" key="3">
    <source>
        <dbReference type="ARBA" id="ARBA00022737"/>
    </source>
</evidence>
<organism evidence="8 9">
    <name type="scientific">Aquatica leii</name>
    <dbReference type="NCBI Taxonomy" id="1421715"/>
    <lineage>
        <taxon>Eukaryota</taxon>
        <taxon>Metazoa</taxon>
        <taxon>Ecdysozoa</taxon>
        <taxon>Arthropoda</taxon>
        <taxon>Hexapoda</taxon>
        <taxon>Insecta</taxon>
        <taxon>Pterygota</taxon>
        <taxon>Neoptera</taxon>
        <taxon>Endopterygota</taxon>
        <taxon>Coleoptera</taxon>
        <taxon>Polyphaga</taxon>
        <taxon>Elateriformia</taxon>
        <taxon>Elateroidea</taxon>
        <taxon>Lampyridae</taxon>
        <taxon>Luciolinae</taxon>
        <taxon>Aquatica</taxon>
    </lineage>
</organism>
<evidence type="ECO:0000256" key="6">
    <source>
        <dbReference type="ARBA" id="ARBA00023179"/>
    </source>
</evidence>
<dbReference type="AlphaFoldDB" id="A0AAN7PBF3"/>
<evidence type="ECO:0000313" key="9">
    <source>
        <dbReference type="Proteomes" id="UP001353858"/>
    </source>
</evidence>
<evidence type="ECO:0000259" key="7">
    <source>
        <dbReference type="PROSITE" id="PS50222"/>
    </source>
</evidence>
<dbReference type="GO" id="GO:0005859">
    <property type="term" value="C:muscle myosin complex"/>
    <property type="evidence" value="ECO:0007669"/>
    <property type="project" value="TreeGrafter"/>
</dbReference>
<dbReference type="Gene3D" id="1.10.238.10">
    <property type="entry name" value="EF-hand"/>
    <property type="match status" value="2"/>
</dbReference>
<reference evidence="9" key="1">
    <citation type="submission" date="2023-01" db="EMBL/GenBank/DDBJ databases">
        <title>Key to firefly adult light organ development and bioluminescence: homeobox transcription factors regulate luciferase expression and transportation to peroxisome.</title>
        <authorList>
            <person name="Fu X."/>
        </authorList>
    </citation>
    <scope>NUCLEOTIDE SEQUENCE [LARGE SCALE GENOMIC DNA]</scope>
</reference>
<name>A0AAN7PBF3_9COLE</name>
<evidence type="ECO:0000256" key="4">
    <source>
        <dbReference type="ARBA" id="ARBA00023123"/>
    </source>
</evidence>
<dbReference type="InterPro" id="IPR011992">
    <property type="entry name" value="EF-hand-dom_pair"/>
</dbReference>
<dbReference type="SUPFAM" id="SSF47473">
    <property type="entry name" value="EF-hand"/>
    <property type="match status" value="1"/>
</dbReference>
<dbReference type="FunFam" id="1.10.238.10:FF:000001">
    <property type="entry name" value="Calmodulin 1"/>
    <property type="match status" value="1"/>
</dbReference>
<keyword evidence="6" id="KW-0514">Muscle protein</keyword>
<dbReference type="EMBL" id="JARPUR010000002">
    <property type="protein sequence ID" value="KAK4880943.1"/>
    <property type="molecule type" value="Genomic_DNA"/>
</dbReference>
<dbReference type="Proteomes" id="UP001353858">
    <property type="component" value="Unassembled WGS sequence"/>
</dbReference>
<accession>A0AAN7PBF3</accession>
<dbReference type="CDD" id="cd00051">
    <property type="entry name" value="EFh"/>
    <property type="match status" value="1"/>
</dbReference>
<dbReference type="PANTHER" id="PTHR23048:SF33">
    <property type="entry name" value="MYOSIN LIGHT CHAIN ALKALI"/>
    <property type="match status" value="1"/>
</dbReference>
<proteinExistence type="predicted"/>
<dbReference type="PROSITE" id="PS50222">
    <property type="entry name" value="EF_HAND_2"/>
    <property type="match status" value="1"/>
</dbReference>
<dbReference type="Pfam" id="PF13499">
    <property type="entry name" value="EF-hand_7"/>
    <property type="match status" value="1"/>
</dbReference>
<dbReference type="InterPro" id="IPR002048">
    <property type="entry name" value="EF_hand_dom"/>
</dbReference>
<evidence type="ECO:0000256" key="2">
    <source>
        <dbReference type="ARBA" id="ARBA00019148"/>
    </source>
</evidence>